<evidence type="ECO:0000259" key="5">
    <source>
        <dbReference type="PROSITE" id="PS50977"/>
    </source>
</evidence>
<dbReference type="PANTHER" id="PTHR30055:SF148">
    <property type="entry name" value="TETR-FAMILY TRANSCRIPTIONAL REGULATOR"/>
    <property type="match status" value="1"/>
</dbReference>
<evidence type="ECO:0000256" key="4">
    <source>
        <dbReference type="PROSITE-ProRule" id="PRU00335"/>
    </source>
</evidence>
<dbReference type="PROSITE" id="PS01081">
    <property type="entry name" value="HTH_TETR_1"/>
    <property type="match status" value="1"/>
</dbReference>
<dbReference type="InterPro" id="IPR001647">
    <property type="entry name" value="HTH_TetR"/>
</dbReference>
<dbReference type="SUPFAM" id="SSF46689">
    <property type="entry name" value="Homeodomain-like"/>
    <property type="match status" value="1"/>
</dbReference>
<dbReference type="InterPro" id="IPR036271">
    <property type="entry name" value="Tet_transcr_reg_TetR-rel_C_sf"/>
</dbReference>
<dbReference type="InterPro" id="IPR011075">
    <property type="entry name" value="TetR_C"/>
</dbReference>
<dbReference type="SUPFAM" id="SSF48498">
    <property type="entry name" value="Tetracyclin repressor-like, C-terminal domain"/>
    <property type="match status" value="1"/>
</dbReference>
<keyword evidence="7" id="KW-1185">Reference proteome</keyword>
<evidence type="ECO:0000256" key="1">
    <source>
        <dbReference type="ARBA" id="ARBA00023015"/>
    </source>
</evidence>
<accession>A0ABR7WA10</accession>
<dbReference type="Gene3D" id="1.10.357.10">
    <property type="entry name" value="Tetracycline Repressor, domain 2"/>
    <property type="match status" value="1"/>
</dbReference>
<dbReference type="PRINTS" id="PR00455">
    <property type="entry name" value="HTHTETR"/>
</dbReference>
<feature type="domain" description="HTH tetR-type" evidence="5">
    <location>
        <begin position="16"/>
        <end position="76"/>
    </location>
</feature>
<evidence type="ECO:0000256" key="3">
    <source>
        <dbReference type="ARBA" id="ARBA00023163"/>
    </source>
</evidence>
<gene>
    <name evidence="6" type="ORF">IDF66_08575</name>
</gene>
<evidence type="ECO:0000313" key="6">
    <source>
        <dbReference type="EMBL" id="MBD1319642.1"/>
    </source>
</evidence>
<evidence type="ECO:0000256" key="2">
    <source>
        <dbReference type="ARBA" id="ARBA00023125"/>
    </source>
</evidence>
<name>A0ABR7WA10_9ACTN</name>
<dbReference type="PANTHER" id="PTHR30055">
    <property type="entry name" value="HTH-TYPE TRANSCRIPTIONAL REGULATOR RUTR"/>
    <property type="match status" value="1"/>
</dbReference>
<dbReference type="InterPro" id="IPR009057">
    <property type="entry name" value="Homeodomain-like_sf"/>
</dbReference>
<reference evidence="6 7" key="1">
    <citation type="submission" date="2020-09" db="EMBL/GenBank/DDBJ databases">
        <title>Novel species in genus Gordonia.</title>
        <authorList>
            <person name="Zhang G."/>
        </authorList>
    </citation>
    <scope>NUCLEOTIDE SEQUENCE [LARGE SCALE GENOMIC DNA]</scope>
    <source>
        <strain evidence="6 7">ON-33</strain>
    </source>
</reference>
<dbReference type="InterPro" id="IPR023772">
    <property type="entry name" value="DNA-bd_HTH_TetR-type_CS"/>
</dbReference>
<sequence>MVDDEVVRGRGRPRDERLGEKILDATRALIDEVGYHQTTMDAIAAHAGVGKASLYRRWPTKAAVITDAVAADLAAPPAPDTGSVGGDALGYLRDLRHALTLLGGPSVVAGALAERGEAGQLELREILRAWNEPAAEVLRRGISRSELPADLPIDVIVDSWTGYLIYQIVLVRVVPSDDDLRRLVGLLPAG</sequence>
<keyword evidence="2 4" id="KW-0238">DNA-binding</keyword>
<comment type="caution">
    <text evidence="6">The sequence shown here is derived from an EMBL/GenBank/DDBJ whole genome shotgun (WGS) entry which is preliminary data.</text>
</comment>
<dbReference type="PROSITE" id="PS50977">
    <property type="entry name" value="HTH_TETR_2"/>
    <property type="match status" value="1"/>
</dbReference>
<protein>
    <submittedName>
        <fullName evidence="6">TetR/AcrR family transcriptional regulator</fullName>
    </submittedName>
</protein>
<keyword evidence="3" id="KW-0804">Transcription</keyword>
<proteinExistence type="predicted"/>
<dbReference type="EMBL" id="JACWMS010000002">
    <property type="protein sequence ID" value="MBD1319642.1"/>
    <property type="molecule type" value="Genomic_DNA"/>
</dbReference>
<dbReference type="Pfam" id="PF00440">
    <property type="entry name" value="TetR_N"/>
    <property type="match status" value="1"/>
</dbReference>
<feature type="DNA-binding region" description="H-T-H motif" evidence="4">
    <location>
        <begin position="39"/>
        <end position="58"/>
    </location>
</feature>
<dbReference type="Gene3D" id="1.10.10.60">
    <property type="entry name" value="Homeodomain-like"/>
    <property type="match status" value="1"/>
</dbReference>
<dbReference type="Pfam" id="PF16859">
    <property type="entry name" value="TetR_C_11"/>
    <property type="match status" value="1"/>
</dbReference>
<dbReference type="InterPro" id="IPR050109">
    <property type="entry name" value="HTH-type_TetR-like_transc_reg"/>
</dbReference>
<dbReference type="Proteomes" id="UP000602395">
    <property type="component" value="Unassembled WGS sequence"/>
</dbReference>
<evidence type="ECO:0000313" key="7">
    <source>
        <dbReference type="Proteomes" id="UP000602395"/>
    </source>
</evidence>
<organism evidence="6 7">
    <name type="scientific">Gordonia hankookensis</name>
    <dbReference type="NCBI Taxonomy" id="589403"/>
    <lineage>
        <taxon>Bacteria</taxon>
        <taxon>Bacillati</taxon>
        <taxon>Actinomycetota</taxon>
        <taxon>Actinomycetes</taxon>
        <taxon>Mycobacteriales</taxon>
        <taxon>Gordoniaceae</taxon>
        <taxon>Gordonia</taxon>
    </lineage>
</organism>
<keyword evidence="1" id="KW-0805">Transcription regulation</keyword>